<dbReference type="Proteomes" id="UP000299102">
    <property type="component" value="Unassembled WGS sequence"/>
</dbReference>
<evidence type="ECO:0000313" key="2">
    <source>
        <dbReference type="Proteomes" id="UP000299102"/>
    </source>
</evidence>
<name>A0A4C1X4Z8_EUMVA</name>
<keyword evidence="2" id="KW-1185">Reference proteome</keyword>
<accession>A0A4C1X4Z8</accession>
<organism evidence="1 2">
    <name type="scientific">Eumeta variegata</name>
    <name type="common">Bagworm moth</name>
    <name type="synonym">Eumeta japonica</name>
    <dbReference type="NCBI Taxonomy" id="151549"/>
    <lineage>
        <taxon>Eukaryota</taxon>
        <taxon>Metazoa</taxon>
        <taxon>Ecdysozoa</taxon>
        <taxon>Arthropoda</taxon>
        <taxon>Hexapoda</taxon>
        <taxon>Insecta</taxon>
        <taxon>Pterygota</taxon>
        <taxon>Neoptera</taxon>
        <taxon>Endopterygota</taxon>
        <taxon>Lepidoptera</taxon>
        <taxon>Glossata</taxon>
        <taxon>Ditrysia</taxon>
        <taxon>Tineoidea</taxon>
        <taxon>Psychidae</taxon>
        <taxon>Oiketicinae</taxon>
        <taxon>Eumeta</taxon>
    </lineage>
</organism>
<dbReference type="EMBL" id="BGZK01000712">
    <property type="protein sequence ID" value="GBP57275.1"/>
    <property type="molecule type" value="Genomic_DNA"/>
</dbReference>
<protein>
    <submittedName>
        <fullName evidence="1">Uncharacterized protein</fullName>
    </submittedName>
</protein>
<gene>
    <name evidence="1" type="ORF">EVAR_44092_1</name>
</gene>
<sequence>MSNLLRWTVVKRLKDLPRGSGSPRSNCSTTGCVRAAAAGGTSYAFVEHNLIDKLRTELGLGSKAETEPGFRSGLKVEQRKGTLPKSIVGPMSGS</sequence>
<reference evidence="1 2" key="1">
    <citation type="journal article" date="2019" name="Commun. Biol.">
        <title>The bagworm genome reveals a unique fibroin gene that provides high tensile strength.</title>
        <authorList>
            <person name="Kono N."/>
            <person name="Nakamura H."/>
            <person name="Ohtoshi R."/>
            <person name="Tomita M."/>
            <person name="Numata K."/>
            <person name="Arakawa K."/>
        </authorList>
    </citation>
    <scope>NUCLEOTIDE SEQUENCE [LARGE SCALE GENOMIC DNA]</scope>
</reference>
<proteinExistence type="predicted"/>
<comment type="caution">
    <text evidence="1">The sequence shown here is derived from an EMBL/GenBank/DDBJ whole genome shotgun (WGS) entry which is preliminary data.</text>
</comment>
<evidence type="ECO:0000313" key="1">
    <source>
        <dbReference type="EMBL" id="GBP57275.1"/>
    </source>
</evidence>
<dbReference type="AlphaFoldDB" id="A0A4C1X4Z8"/>